<reference evidence="1 2" key="1">
    <citation type="submission" date="2012-04" db="EMBL/GenBank/DDBJ databases">
        <title>The Genome Sequence of Bacillus cereus VD078.</title>
        <authorList>
            <consortium name="The Broad Institute Genome Sequencing Platform"/>
            <consortium name="The Broad Institute Genome Sequencing Center for Infectious Disease"/>
            <person name="Feldgarden M."/>
            <person name="Van der Auwera G.A."/>
            <person name="Mahillon J."/>
            <person name="Duprez V."/>
            <person name="Timmery S."/>
            <person name="Mattelet C."/>
            <person name="Dierick K."/>
            <person name="Sun M."/>
            <person name="Yu Z."/>
            <person name="Zhu L."/>
            <person name="Hu X."/>
            <person name="Shank E.B."/>
            <person name="Swiecicka I."/>
            <person name="Hansen B.M."/>
            <person name="Andrup L."/>
            <person name="Young S.K."/>
            <person name="Zeng Q."/>
            <person name="Gargeya S."/>
            <person name="Fitzgerald M."/>
            <person name="Haas B."/>
            <person name="Abouelleil A."/>
            <person name="Alvarado L."/>
            <person name="Arachchi H.M."/>
            <person name="Berlin A."/>
            <person name="Chapman S.B."/>
            <person name="Goldberg J."/>
            <person name="Griggs A."/>
            <person name="Gujja S."/>
            <person name="Hansen M."/>
            <person name="Howarth C."/>
            <person name="Imamovic A."/>
            <person name="Larimer J."/>
            <person name="McCowen C."/>
            <person name="Montmayeur A."/>
            <person name="Murphy C."/>
            <person name="Neiman D."/>
            <person name="Pearson M."/>
            <person name="Priest M."/>
            <person name="Roberts A."/>
            <person name="Saif S."/>
            <person name="Shea T."/>
            <person name="Sisk P."/>
            <person name="Sykes S."/>
            <person name="Wortman J."/>
            <person name="Nusbaum C."/>
            <person name="Birren B."/>
        </authorList>
    </citation>
    <scope>NUCLEOTIDE SEQUENCE [LARGE SCALE GENOMIC DNA]</scope>
    <source>
        <strain evidence="1 2">VD078</strain>
    </source>
</reference>
<protein>
    <submittedName>
        <fullName evidence="1">Uncharacterized protein</fullName>
    </submittedName>
</protein>
<evidence type="ECO:0000313" key="1">
    <source>
        <dbReference type="EMBL" id="EJR41235.1"/>
    </source>
</evidence>
<dbReference type="KEGG" id="bmyo:BG05_3408"/>
<proteinExistence type="predicted"/>
<sequence length="65" mass="7655">MSLYLCTLSLLIKPSDNPFYFNDILQVIPIRIHTRKELIHFHSLIYNSGKYSWAGINIGKQYKLK</sequence>
<name>A0ABC9R615_BACMY</name>
<gene>
    <name evidence="1" type="ORF">III_02872</name>
</gene>
<organism evidence="1 2">
    <name type="scientific">Bacillus mycoides</name>
    <dbReference type="NCBI Taxonomy" id="1405"/>
    <lineage>
        <taxon>Bacteria</taxon>
        <taxon>Bacillati</taxon>
        <taxon>Bacillota</taxon>
        <taxon>Bacilli</taxon>
        <taxon>Bacillales</taxon>
        <taxon>Bacillaceae</taxon>
        <taxon>Bacillus</taxon>
        <taxon>Bacillus cereus group</taxon>
    </lineage>
</organism>
<dbReference type="EMBL" id="AHEV01000013">
    <property type="protein sequence ID" value="EJR41235.1"/>
    <property type="molecule type" value="Genomic_DNA"/>
</dbReference>
<accession>A0ABC9R615</accession>
<evidence type="ECO:0000313" key="2">
    <source>
        <dbReference type="Proteomes" id="UP000006976"/>
    </source>
</evidence>
<comment type="caution">
    <text evidence="1">The sequence shown here is derived from an EMBL/GenBank/DDBJ whole genome shotgun (WGS) entry which is preliminary data.</text>
</comment>
<dbReference type="Proteomes" id="UP000006976">
    <property type="component" value="Unassembled WGS sequence"/>
</dbReference>
<dbReference type="AlphaFoldDB" id="A0ABC9R615"/>